<evidence type="ECO:0000256" key="6">
    <source>
        <dbReference type="ARBA" id="ARBA00023014"/>
    </source>
</evidence>
<keyword evidence="2" id="KW-0949">S-adenosyl-L-methionine</keyword>
<name>A0A098E9G2_9ZZZZ</name>
<dbReference type="GO" id="GO:0051536">
    <property type="term" value="F:iron-sulfur cluster binding"/>
    <property type="evidence" value="ECO:0007669"/>
    <property type="project" value="UniProtKB-KW"/>
</dbReference>
<feature type="domain" description="Elp3/MiaA/NifB-like radical SAM core" evidence="7">
    <location>
        <begin position="1"/>
        <end position="215"/>
    </location>
</feature>
<evidence type="ECO:0000256" key="5">
    <source>
        <dbReference type="ARBA" id="ARBA00023004"/>
    </source>
</evidence>
<dbReference type="InterPro" id="IPR058240">
    <property type="entry name" value="rSAM_sf"/>
</dbReference>
<dbReference type="SFLD" id="SFLDS00029">
    <property type="entry name" value="Radical_SAM"/>
    <property type="match status" value="1"/>
</dbReference>
<dbReference type="Gene3D" id="3.40.50.10630">
    <property type="entry name" value="Uracil-DNA glycosylase-like"/>
    <property type="match status" value="1"/>
</dbReference>
<dbReference type="InterPro" id="IPR007197">
    <property type="entry name" value="rSAM"/>
</dbReference>
<organism evidence="8">
    <name type="scientific">groundwater metagenome</name>
    <dbReference type="NCBI Taxonomy" id="717931"/>
    <lineage>
        <taxon>unclassified sequences</taxon>
        <taxon>metagenomes</taxon>
        <taxon>ecological metagenomes</taxon>
    </lineage>
</organism>
<dbReference type="InterPro" id="IPR040777">
    <property type="entry name" value="DUF5591"/>
</dbReference>
<dbReference type="InterPro" id="IPR023404">
    <property type="entry name" value="rSAM_horseshoe"/>
</dbReference>
<dbReference type="SFLD" id="SFLDG01082">
    <property type="entry name" value="B12-binding_domain_containing"/>
    <property type="match status" value="1"/>
</dbReference>
<dbReference type="CDD" id="cd01335">
    <property type="entry name" value="Radical_SAM"/>
    <property type="match status" value="1"/>
</dbReference>
<dbReference type="InterPro" id="IPR006638">
    <property type="entry name" value="Elp3/MiaA/NifB-like_rSAM"/>
</dbReference>
<keyword evidence="3" id="KW-0819">tRNA processing</keyword>
<dbReference type="SUPFAM" id="SSF102114">
    <property type="entry name" value="Radical SAM enzymes"/>
    <property type="match status" value="1"/>
</dbReference>
<dbReference type="Pfam" id="PF17884">
    <property type="entry name" value="DUF5591"/>
    <property type="match status" value="1"/>
</dbReference>
<evidence type="ECO:0000313" key="8">
    <source>
        <dbReference type="EMBL" id="CEG12139.1"/>
    </source>
</evidence>
<dbReference type="SUPFAM" id="SSF52141">
    <property type="entry name" value="Uracil-DNA glycosylase-like"/>
    <property type="match status" value="1"/>
</dbReference>
<dbReference type="InterPro" id="IPR036895">
    <property type="entry name" value="Uracil-DNA_glycosylase-like_sf"/>
</dbReference>
<gene>
    <name evidence="8" type="ORF">MSIBF_A1980007</name>
</gene>
<dbReference type="Gene3D" id="3.80.30.20">
    <property type="entry name" value="tm_1862 like domain"/>
    <property type="match status" value="1"/>
</dbReference>
<keyword evidence="5" id="KW-0408">Iron</keyword>
<dbReference type="InterPro" id="IPR051198">
    <property type="entry name" value="BchE-like"/>
</dbReference>
<keyword evidence="6" id="KW-0411">Iron-sulfur</keyword>
<sequence>MATLILNSGRCTWGKCIFCGYGKIYKKRTNKDLLAILDDFFANLKDDSVVKIFGSGSFFDEKQISKEIFEYFIEKTKENKISKIYLESRPEFITKEKILCLKETNAEINIAIGLESASDKILKTINKGFKVKDFENVANLIHSLGCKVRVYLLVNLPAKNQKAELEKSVNFALNYADSIVLLNLLPHENSEIFDLWIKGEWNFLAKEEFFDWTSKWKNNPKIELDVETFKFVPRFRDMKILDGVGEEFLTHPYFEVWQDYLQRWYKKQAGKDIVLFLPCSAKKPYSESETHKKILNILSDLDKEKYESVHQVMISNPGVIPREFENFEPLNAYNWDEKSENEFIKKRYIEVTKERIKKYLLSQKYNKIFCFLKYTESYEALKLACEALNLNFKNLLKKETYEKMKKEGITSIVCEDALNDLRERIKEI</sequence>
<protein>
    <submittedName>
        <fullName evidence="8">Putative Radical SAM domain protein</fullName>
    </submittedName>
</protein>
<dbReference type="EMBL" id="CCXY01000110">
    <property type="protein sequence ID" value="CEG12139.1"/>
    <property type="molecule type" value="Genomic_DNA"/>
</dbReference>
<evidence type="ECO:0000256" key="3">
    <source>
        <dbReference type="ARBA" id="ARBA00022694"/>
    </source>
</evidence>
<dbReference type="GO" id="GO:0046872">
    <property type="term" value="F:metal ion binding"/>
    <property type="evidence" value="ECO:0007669"/>
    <property type="project" value="UniProtKB-KW"/>
</dbReference>
<evidence type="ECO:0000259" key="7">
    <source>
        <dbReference type="SMART" id="SM00729"/>
    </source>
</evidence>
<evidence type="ECO:0000256" key="1">
    <source>
        <dbReference type="ARBA" id="ARBA00001966"/>
    </source>
</evidence>
<comment type="cofactor">
    <cofactor evidence="1">
        <name>[4Fe-4S] cluster</name>
        <dbReference type="ChEBI" id="CHEBI:49883"/>
    </cofactor>
</comment>
<evidence type="ECO:0000256" key="4">
    <source>
        <dbReference type="ARBA" id="ARBA00022723"/>
    </source>
</evidence>
<accession>A0A098E9G2</accession>
<reference evidence="8" key="1">
    <citation type="submission" date="2014-09" db="EMBL/GenBank/DDBJ databases">
        <authorList>
            <person name="Probst J Alexander"/>
        </authorList>
    </citation>
    <scope>NUCLEOTIDE SEQUENCE</scope>
</reference>
<keyword evidence="4" id="KW-0479">Metal-binding</keyword>
<evidence type="ECO:0000256" key="2">
    <source>
        <dbReference type="ARBA" id="ARBA00022691"/>
    </source>
</evidence>
<dbReference type="PANTHER" id="PTHR43409">
    <property type="entry name" value="ANAEROBIC MAGNESIUM-PROTOPORPHYRIN IX MONOMETHYL ESTER CYCLASE-RELATED"/>
    <property type="match status" value="1"/>
</dbReference>
<dbReference type="SMART" id="SM00729">
    <property type="entry name" value="Elp3"/>
    <property type="match status" value="1"/>
</dbReference>
<proteinExistence type="predicted"/>
<dbReference type="GO" id="GO:0003824">
    <property type="term" value="F:catalytic activity"/>
    <property type="evidence" value="ECO:0007669"/>
    <property type="project" value="InterPro"/>
</dbReference>
<dbReference type="AlphaFoldDB" id="A0A098E9G2"/>
<dbReference type="GO" id="GO:0008033">
    <property type="term" value="P:tRNA processing"/>
    <property type="evidence" value="ECO:0007669"/>
    <property type="project" value="UniProtKB-KW"/>
</dbReference>
<dbReference type="Pfam" id="PF04055">
    <property type="entry name" value="Radical_SAM"/>
    <property type="match status" value="1"/>
</dbReference>